<gene>
    <name evidence="2" type="ORF">A2828_01590</name>
</gene>
<dbReference type="AlphaFoldDB" id="A0A1G2PG27"/>
<keyword evidence="1" id="KW-1133">Transmembrane helix</keyword>
<dbReference type="Proteomes" id="UP000178869">
    <property type="component" value="Unassembled WGS sequence"/>
</dbReference>
<reference evidence="2 3" key="1">
    <citation type="journal article" date="2016" name="Nat. Commun.">
        <title>Thousands of microbial genomes shed light on interconnected biogeochemical processes in an aquifer system.</title>
        <authorList>
            <person name="Anantharaman K."/>
            <person name="Brown C.T."/>
            <person name="Hug L.A."/>
            <person name="Sharon I."/>
            <person name="Castelle C.J."/>
            <person name="Probst A.J."/>
            <person name="Thomas B.C."/>
            <person name="Singh A."/>
            <person name="Wilkins M.J."/>
            <person name="Karaoz U."/>
            <person name="Brodie E.L."/>
            <person name="Williams K.H."/>
            <person name="Hubbard S.S."/>
            <person name="Banfield J.F."/>
        </authorList>
    </citation>
    <scope>NUCLEOTIDE SEQUENCE [LARGE SCALE GENOMIC DNA]</scope>
</reference>
<protein>
    <submittedName>
        <fullName evidence="2">Uncharacterized protein</fullName>
    </submittedName>
</protein>
<comment type="caution">
    <text evidence="2">The sequence shown here is derived from an EMBL/GenBank/DDBJ whole genome shotgun (WGS) entry which is preliminary data.</text>
</comment>
<keyword evidence="1" id="KW-0472">Membrane</keyword>
<evidence type="ECO:0000313" key="3">
    <source>
        <dbReference type="Proteomes" id="UP000178869"/>
    </source>
</evidence>
<organism evidence="2 3">
    <name type="scientific">Candidatus Terrybacteria bacterium RIFCSPHIGHO2_01_FULL_43_35</name>
    <dbReference type="NCBI Taxonomy" id="1802361"/>
    <lineage>
        <taxon>Bacteria</taxon>
        <taxon>Candidatus Terryibacteriota</taxon>
    </lineage>
</organism>
<keyword evidence="1" id="KW-0812">Transmembrane</keyword>
<name>A0A1G2PG27_9BACT</name>
<evidence type="ECO:0000256" key="1">
    <source>
        <dbReference type="SAM" id="Phobius"/>
    </source>
</evidence>
<proteinExistence type="predicted"/>
<accession>A0A1G2PG27</accession>
<evidence type="ECO:0000313" key="2">
    <source>
        <dbReference type="EMBL" id="OHA46581.1"/>
    </source>
</evidence>
<sequence>MKEVAEGIIFALVIGLFLGALVFAITMLILSFVGILSAMGALQLILVFLASWLICSVLVFGAMLLGLFGFGR</sequence>
<dbReference type="EMBL" id="MHSR01000013">
    <property type="protein sequence ID" value="OHA46581.1"/>
    <property type="molecule type" value="Genomic_DNA"/>
</dbReference>
<feature type="transmembrane region" description="Helical" evidence="1">
    <location>
        <begin position="41"/>
        <end position="70"/>
    </location>
</feature>
<feature type="transmembrane region" description="Helical" evidence="1">
    <location>
        <begin position="7"/>
        <end position="35"/>
    </location>
</feature>